<dbReference type="RefSeq" id="WP_316412849.1">
    <property type="nucleotide sequence ID" value="NZ_AP027080.1"/>
</dbReference>
<reference evidence="3" key="1">
    <citation type="journal article" date="2023" name="Int. J. Syst. Evol. Microbiol.">
        <title>Mesoterricola silvestris gen. nov., sp. nov., Mesoterricola sediminis sp. nov., Geothrix oryzae sp. nov., Geothrix edaphica sp. nov., Geothrix rubra sp. nov., and Geothrix limicola sp. nov., six novel members of Acidobacteriota isolated from soils.</title>
        <authorList>
            <person name="Itoh H."/>
            <person name="Sugisawa Y."/>
            <person name="Mise K."/>
            <person name="Xu Z."/>
            <person name="Kuniyasu M."/>
            <person name="Ushijima N."/>
            <person name="Kawano K."/>
            <person name="Kobayashi E."/>
            <person name="Shiratori Y."/>
            <person name="Masuda Y."/>
            <person name="Senoo K."/>
        </authorList>
    </citation>
    <scope>NUCLEOTIDE SEQUENCE [LARGE SCALE GENOMIC DNA]</scope>
    <source>
        <strain evidence="3">W79</strain>
    </source>
</reference>
<evidence type="ECO:0000313" key="3">
    <source>
        <dbReference type="Proteomes" id="UP001238179"/>
    </source>
</evidence>
<sequence>MIAKALLFVFSCSIALAGPWEDFVQAHHKAEAARKRWTLCVAPGTAPPVDLLADPDYQRLAASADWGVEGLGAAPAQDLLASRSAQWALLAPNGEVAGVGKGRPQGTALLDAIHAVGARARWEERDAFLKQNPGQGEARREVLEFEMRILKARLASLDRQGRIRVPAWHPEPGTPSGGGRITLAGAGGDGQASDLYPGVGQALANFSRVDGWYREGHWLANRLALFDLGQSGALRGLFQDLASEVGERAAGEPDNAGLVELWMEILDGARYLPAALPGNFHPVPGAVWPTPQVLDTLLEPLRRRRDLQGELKLLADLTPQAPPEPLTPRGWEEHCDLQAALLSRKASALAGLGAWDQARAALDAAGEWGGVRAAPLVPPRHGGQDPSANAAWRRLLAHTVQHHARRPPMPHVAPPLRITLLGRPPWLLAWTALRDAPELAPWSPGELRWEIASHDAFVKLRAHYGWTPEPRWALFQGKELRATGETCPGPQALAGVLAGQATPLLERLGRAIAREPGGISLRAARFHAVLARMPDRRLEPLLAEDAARAHLVLPFRPKEGWKPSPALWGGAAETVLPQLESLLRAWPTDAALWRAWISWAPFHPGHPSILAQAQGLPYWFPDGDWRTALPYDVQRAVAAELRRQGDFNQMRDWFQASWDVLDHRSLRDLRPWERSWYHERRVQEDTAVFQPLREALRALGLHEQQIELERTFGAMMGRDVSRSR</sequence>
<name>A0AA48GU99_9BACT</name>
<dbReference type="KEGG" id="msil:METEAL_33510"/>
<organism evidence="2 3">
    <name type="scientific">Mesoterricola silvestris</name>
    <dbReference type="NCBI Taxonomy" id="2927979"/>
    <lineage>
        <taxon>Bacteria</taxon>
        <taxon>Pseudomonadati</taxon>
        <taxon>Acidobacteriota</taxon>
        <taxon>Holophagae</taxon>
        <taxon>Holophagales</taxon>
        <taxon>Holophagaceae</taxon>
        <taxon>Mesoterricola</taxon>
    </lineage>
</organism>
<dbReference type="EMBL" id="AP027080">
    <property type="protein sequence ID" value="BDU74177.1"/>
    <property type="molecule type" value="Genomic_DNA"/>
</dbReference>
<feature type="chain" id="PRO_5041427923" evidence="1">
    <location>
        <begin position="18"/>
        <end position="724"/>
    </location>
</feature>
<dbReference type="AlphaFoldDB" id="A0AA48GU99"/>
<keyword evidence="3" id="KW-1185">Reference proteome</keyword>
<proteinExistence type="predicted"/>
<accession>A0AA48GU99</accession>
<gene>
    <name evidence="2" type="ORF">METEAL_33510</name>
</gene>
<feature type="signal peptide" evidence="1">
    <location>
        <begin position="1"/>
        <end position="17"/>
    </location>
</feature>
<evidence type="ECO:0000313" key="2">
    <source>
        <dbReference type="EMBL" id="BDU74177.1"/>
    </source>
</evidence>
<dbReference type="Proteomes" id="UP001238179">
    <property type="component" value="Chromosome"/>
</dbReference>
<keyword evidence="1" id="KW-0732">Signal</keyword>
<evidence type="ECO:0000256" key="1">
    <source>
        <dbReference type="SAM" id="SignalP"/>
    </source>
</evidence>
<protein>
    <submittedName>
        <fullName evidence="2">Uncharacterized protein</fullName>
    </submittedName>
</protein>